<protein>
    <submittedName>
        <fullName evidence="1">Uncharacterized protein</fullName>
    </submittedName>
</protein>
<dbReference type="AlphaFoldDB" id="A0A421D7H5"/>
<dbReference type="OrthoDB" id="4472286at2759"/>
<organism evidence="1 2">
    <name type="scientific">Aspergillus turcosus</name>
    <dbReference type="NCBI Taxonomy" id="1245748"/>
    <lineage>
        <taxon>Eukaryota</taxon>
        <taxon>Fungi</taxon>
        <taxon>Dikarya</taxon>
        <taxon>Ascomycota</taxon>
        <taxon>Pezizomycotina</taxon>
        <taxon>Eurotiomycetes</taxon>
        <taxon>Eurotiomycetidae</taxon>
        <taxon>Eurotiales</taxon>
        <taxon>Aspergillaceae</taxon>
        <taxon>Aspergillus</taxon>
        <taxon>Aspergillus subgen. Fumigati</taxon>
    </lineage>
</organism>
<evidence type="ECO:0000313" key="1">
    <source>
        <dbReference type="EMBL" id="RLL98075.1"/>
    </source>
</evidence>
<dbReference type="Proteomes" id="UP000215289">
    <property type="component" value="Unassembled WGS sequence"/>
</dbReference>
<dbReference type="STRING" id="1245748.A0A421D7H5"/>
<comment type="caution">
    <text evidence="1">The sequence shown here is derived from an EMBL/GenBank/DDBJ whole genome shotgun (WGS) entry which is preliminary data.</text>
</comment>
<accession>A0A421D7H5</accession>
<proteinExistence type="predicted"/>
<dbReference type="EMBL" id="NIDN02000061">
    <property type="protein sequence ID" value="RLL98075.1"/>
    <property type="molecule type" value="Genomic_DNA"/>
</dbReference>
<gene>
    <name evidence="1" type="ORF">CFD26_105596</name>
</gene>
<keyword evidence="2" id="KW-1185">Reference proteome</keyword>
<sequence>MTATQHALLLPEIRGSIIKWAGEEPYDHNNIYDAKQDIEIPCTREYTLLCCGLVNKTWYHDAMPILWKDLHPSFYWHNLPKLFRSITPDRRQFYANFVEKALLHAVMDENDDNDEILKSLAFPKLRALHLFVGVGHGYIPRIQGHRIEELDVVPYHHAYPIVMVGAEDMNAILEQIPVSFRTPAGSTRIHRLIEDKVVFPDVRNLVFVDLAPVYRGVLQRLAARLPRLEKYDHRYLMEVEER</sequence>
<evidence type="ECO:0000313" key="2">
    <source>
        <dbReference type="Proteomes" id="UP000215289"/>
    </source>
</evidence>
<reference evidence="1 2" key="1">
    <citation type="submission" date="2018-08" db="EMBL/GenBank/DDBJ databases">
        <title>Draft genome sequences of two Aspergillus turcosus clinical strains isolated from bronchoalveolar lavage fluid: one azole-susceptible and the other azole-resistant.</title>
        <authorList>
            <person name="Parent-Michaud M."/>
            <person name="Dufresne P.J."/>
            <person name="Fournier E."/>
            <person name="Martineau C."/>
            <person name="Moreira S."/>
            <person name="Perkins V."/>
            <person name="De Repentigny L."/>
            <person name="Dufresne S.F."/>
        </authorList>
    </citation>
    <scope>NUCLEOTIDE SEQUENCE [LARGE SCALE GENOMIC DNA]</scope>
    <source>
        <strain evidence="1">HMR AF 1038</strain>
    </source>
</reference>
<name>A0A421D7H5_9EURO</name>